<keyword evidence="12 28" id="KW-0418">Kinase</keyword>
<dbReference type="InterPro" id="IPR050494">
    <property type="entry name" value="Ser_Thr_dual-spec_kinase"/>
</dbReference>
<dbReference type="FunFam" id="1.10.510.10:FF:000078">
    <property type="entry name" value="Serine/threonine-protein kinase PRP4 homolog"/>
    <property type="match status" value="1"/>
</dbReference>
<evidence type="ECO:0000256" key="21">
    <source>
        <dbReference type="ARBA" id="ARBA00031858"/>
    </source>
</evidence>
<feature type="compositionally biased region" description="Basic and acidic residues" evidence="25">
    <location>
        <begin position="286"/>
        <end position="299"/>
    </location>
</feature>
<dbReference type="SUPFAM" id="SSF56112">
    <property type="entry name" value="Protein kinase-like (PK-like)"/>
    <property type="match status" value="1"/>
</dbReference>
<evidence type="ECO:0000256" key="16">
    <source>
        <dbReference type="ARBA" id="ARBA00022990"/>
    </source>
</evidence>
<feature type="compositionally biased region" description="Basic and acidic residues" evidence="25">
    <location>
        <begin position="306"/>
        <end position="346"/>
    </location>
</feature>
<keyword evidence="18" id="KW-0539">Nucleus</keyword>
<evidence type="ECO:0000256" key="7">
    <source>
        <dbReference type="ARBA" id="ARBA00022553"/>
    </source>
</evidence>
<feature type="compositionally biased region" description="Basic and acidic residues" evidence="25">
    <location>
        <begin position="360"/>
        <end position="404"/>
    </location>
</feature>
<dbReference type="GO" id="GO:0000776">
    <property type="term" value="C:kinetochore"/>
    <property type="evidence" value="ECO:0007669"/>
    <property type="project" value="UniProtKB-KW"/>
</dbReference>
<comment type="similarity">
    <text evidence="19">Belongs to the protein kinase superfamily. CMGC Ser/Thr protein kinase family.</text>
</comment>
<feature type="compositionally biased region" description="Polar residues" evidence="25">
    <location>
        <begin position="249"/>
        <end position="260"/>
    </location>
</feature>
<accession>A0A6J2U9U6</accession>
<comment type="subcellular location">
    <subcellularLocation>
        <location evidence="2">Chromosome</location>
        <location evidence="2">Centromere</location>
        <location evidence="2">Kinetochore</location>
    </subcellularLocation>
    <subcellularLocation>
        <location evidence="1">Nucleus</location>
    </subcellularLocation>
</comment>
<dbReference type="Gene3D" id="1.10.510.10">
    <property type="entry name" value="Transferase(Phosphotransferase) domain 1"/>
    <property type="match status" value="1"/>
</dbReference>
<evidence type="ECO:0000256" key="22">
    <source>
        <dbReference type="ARBA" id="ARBA00046964"/>
    </source>
</evidence>
<dbReference type="Pfam" id="PF00069">
    <property type="entry name" value="Pkinase"/>
    <property type="match status" value="1"/>
</dbReference>
<evidence type="ECO:0000256" key="4">
    <source>
        <dbReference type="ARBA" id="ARBA00022454"/>
    </source>
</evidence>
<evidence type="ECO:0000256" key="24">
    <source>
        <dbReference type="ARBA" id="ARBA00048977"/>
    </source>
</evidence>
<keyword evidence="16" id="KW-0007">Acetylation</keyword>
<evidence type="ECO:0000256" key="15">
    <source>
        <dbReference type="ARBA" id="ARBA00022843"/>
    </source>
</evidence>
<feature type="compositionally biased region" description="Polar residues" evidence="25">
    <location>
        <begin position="504"/>
        <end position="519"/>
    </location>
</feature>
<evidence type="ECO:0000313" key="28">
    <source>
        <dbReference type="RefSeq" id="XP_030385124.1"/>
    </source>
</evidence>
<dbReference type="GO" id="GO:0045292">
    <property type="term" value="P:mRNA cis splicing, via spliceosome"/>
    <property type="evidence" value="ECO:0007669"/>
    <property type="project" value="InterPro"/>
</dbReference>
<dbReference type="InterPro" id="IPR011009">
    <property type="entry name" value="Kinase-like_dom_sf"/>
</dbReference>
<evidence type="ECO:0000259" key="26">
    <source>
        <dbReference type="PROSITE" id="PS50011"/>
    </source>
</evidence>
<keyword evidence="14" id="KW-0067">ATP-binding</keyword>
<evidence type="ECO:0000256" key="14">
    <source>
        <dbReference type="ARBA" id="ARBA00022840"/>
    </source>
</evidence>
<keyword evidence="27" id="KW-1185">Reference proteome</keyword>
<dbReference type="SMART" id="SM00220">
    <property type="entry name" value="S_TKc"/>
    <property type="match status" value="1"/>
</dbReference>
<protein>
    <recommendedName>
        <fullName evidence="20">Serine/threonine-protein kinase PRP4 homolog</fullName>
        <ecNumber evidence="3">2.7.11.1</ecNumber>
    </recommendedName>
    <alternativeName>
        <fullName evidence="21">PRP4 pre-mRNA-processing factor 4 homolog</fullName>
    </alternativeName>
</protein>
<comment type="catalytic activity">
    <reaction evidence="24">
        <text>L-seryl-[protein] + ATP = O-phospho-L-seryl-[protein] + ADP + H(+)</text>
        <dbReference type="Rhea" id="RHEA:17989"/>
        <dbReference type="Rhea" id="RHEA-COMP:9863"/>
        <dbReference type="Rhea" id="RHEA-COMP:11604"/>
        <dbReference type="ChEBI" id="CHEBI:15378"/>
        <dbReference type="ChEBI" id="CHEBI:29999"/>
        <dbReference type="ChEBI" id="CHEBI:30616"/>
        <dbReference type="ChEBI" id="CHEBI:83421"/>
        <dbReference type="ChEBI" id="CHEBI:456216"/>
        <dbReference type="EC" id="2.7.11.1"/>
    </reaction>
    <physiologicalReaction direction="left-to-right" evidence="24">
        <dbReference type="Rhea" id="RHEA:17990"/>
    </physiologicalReaction>
</comment>
<keyword evidence="6" id="KW-0723">Serine/threonine-protein kinase</keyword>
<reference evidence="28" key="1">
    <citation type="submission" date="2025-08" db="UniProtKB">
        <authorList>
            <consortium name="RefSeq"/>
        </authorList>
    </citation>
    <scope>IDENTIFICATION</scope>
    <source>
        <strain evidence="28">11010-0011.00</strain>
        <tissue evidence="28">Whole body</tissue>
    </source>
</reference>
<dbReference type="RefSeq" id="XP_030385124.1">
    <property type="nucleotide sequence ID" value="XM_030529264.1"/>
</dbReference>
<evidence type="ECO:0000256" key="25">
    <source>
        <dbReference type="SAM" id="MobiDB-lite"/>
    </source>
</evidence>
<dbReference type="FunFam" id="3.30.200.20:FF:000123">
    <property type="entry name" value="serine/threonine-protein kinase PRP4 homolog"/>
    <property type="match status" value="1"/>
</dbReference>
<name>A0A6J2U9U6_DROLE</name>
<dbReference type="PROSITE" id="PS50011">
    <property type="entry name" value="PROTEIN_KINASE_DOM"/>
    <property type="match status" value="1"/>
</dbReference>
<evidence type="ECO:0000256" key="20">
    <source>
        <dbReference type="ARBA" id="ARBA00023637"/>
    </source>
</evidence>
<organism evidence="27 28">
    <name type="scientific">Drosophila lebanonensis</name>
    <name type="common">Fruit fly</name>
    <name type="synonym">Scaptodrosophila lebanonensis</name>
    <dbReference type="NCBI Taxonomy" id="7225"/>
    <lineage>
        <taxon>Eukaryota</taxon>
        <taxon>Metazoa</taxon>
        <taxon>Ecdysozoa</taxon>
        <taxon>Arthropoda</taxon>
        <taxon>Hexapoda</taxon>
        <taxon>Insecta</taxon>
        <taxon>Pterygota</taxon>
        <taxon>Neoptera</taxon>
        <taxon>Endopterygota</taxon>
        <taxon>Diptera</taxon>
        <taxon>Brachycera</taxon>
        <taxon>Muscomorpha</taxon>
        <taxon>Ephydroidea</taxon>
        <taxon>Drosophilidae</taxon>
        <taxon>Scaptodrosophila</taxon>
    </lineage>
</organism>
<dbReference type="PANTHER" id="PTHR24058">
    <property type="entry name" value="DUAL SPECIFICITY PROTEIN KINASE"/>
    <property type="match status" value="1"/>
</dbReference>
<keyword evidence="10" id="KW-0747">Spliceosome</keyword>
<evidence type="ECO:0000256" key="13">
    <source>
        <dbReference type="ARBA" id="ARBA00022838"/>
    </source>
</evidence>
<evidence type="ECO:0000256" key="9">
    <source>
        <dbReference type="ARBA" id="ARBA00022679"/>
    </source>
</evidence>
<dbReference type="Gene3D" id="3.30.200.20">
    <property type="entry name" value="Phosphorylase Kinase, domain 1"/>
    <property type="match status" value="1"/>
</dbReference>
<keyword evidence="15" id="KW-0832">Ubl conjugation</keyword>
<dbReference type="Proteomes" id="UP000504634">
    <property type="component" value="Unplaced"/>
</dbReference>
<keyword evidence="7" id="KW-0597">Phosphoprotein</keyword>
<dbReference type="InterPro" id="IPR044092">
    <property type="entry name" value="STKc_PRP4"/>
</dbReference>
<evidence type="ECO:0000256" key="11">
    <source>
        <dbReference type="ARBA" id="ARBA00022741"/>
    </source>
</evidence>
<evidence type="ECO:0000256" key="5">
    <source>
        <dbReference type="ARBA" id="ARBA00022499"/>
    </source>
</evidence>
<evidence type="ECO:0000256" key="12">
    <source>
        <dbReference type="ARBA" id="ARBA00022777"/>
    </source>
</evidence>
<sequence>MTSDEKSYDSSEAEDRRTRHKKSKKHKKHKKSDKVHKKHKKAKKRHHSETSNASDGGLENDKQIHRSSGLSSKFTEIMQKAGYEQKTARRVEQNTNGVDFRIIKPNIQTDPCSLVEEITKTIQNKVLPVLEVASSGSESDVPIDVASPVISPIHEDELNLEELMKQKALLQARLGAYMSDTEGDDSRSNSVLVKRPREDSAESKRRAMQTMVVAPPTTVLTDARRPTSQVPSSKSASSVATATSKHVNNKQSSTHNSNESDVILLDDSSGGQRTPTPTSEKRRRRLSPEPRSRTREEKSTATASRHHSEQQHRDTRELHQSRDRATAARSEREHSRTPRRREDEKRSHSRQRRSNQENNRNMEDLRQEINRDKQRERREISRDRRDRPHTNERDGRPRERDRWMRQRSHSRSKVESDRRRERERQRDRDRTGHNDRGRSGNGVGGNERDRYKGSLSEGQRMHEKESSDEEVNLDIDINEDDDDEERIIEMRRKQREELLKKLGTNHSDTPNQRKSNSYESSTSHTRTPSPSAKHEVKPEQQNDLGQKNISINTKDAKEKRNEWDMFADQDVDSNFDSPNTIVQNKNQIDNPALTDNWDDAEGYYRVRIGEVLDNRYCVSGYTGQGVFSNVVRGRDQARGLANVAIKIIRNNEIMHKTGLRELEILKKLNDADPDDRFHCLRLYRHFFHKQHLCMVFEPLAMNLREVLKKYGKNVGLHIKAVRSYTQQLFLALKLLKKTGILHADIKPDNILVNENNLILKLCDFGSASAISDNEITPYLVSRFYRAPEIILGIPYDYGIDTWSAGCTIYELYTGKILFSGKSNNQMLKYFMDVKGKIPNRIIRKGQFREQHFDQSCNFLYHEIDRLTEREKVVVMPVVKPTRNLQQELIADQNLPDDQHRKVTQLKDLLENMFALDPAKRISLNQALMHPFIQEKM</sequence>
<gene>
    <name evidence="28" type="primary">LOC115632209</name>
</gene>
<feature type="compositionally biased region" description="Low complexity" evidence="25">
    <location>
        <begin position="226"/>
        <end position="245"/>
    </location>
</feature>
<dbReference type="AlphaFoldDB" id="A0A6J2U9U6"/>
<evidence type="ECO:0000256" key="8">
    <source>
        <dbReference type="ARBA" id="ARBA00022664"/>
    </source>
</evidence>
<feature type="region of interest" description="Disordered" evidence="25">
    <location>
        <begin position="501"/>
        <end position="545"/>
    </location>
</feature>
<comment type="catalytic activity">
    <reaction evidence="23">
        <text>L-threonyl-[protein] + ATP = O-phospho-L-threonyl-[protein] + ADP + H(+)</text>
        <dbReference type="Rhea" id="RHEA:46608"/>
        <dbReference type="Rhea" id="RHEA-COMP:11060"/>
        <dbReference type="Rhea" id="RHEA-COMP:11605"/>
        <dbReference type="ChEBI" id="CHEBI:15378"/>
        <dbReference type="ChEBI" id="CHEBI:30013"/>
        <dbReference type="ChEBI" id="CHEBI:30616"/>
        <dbReference type="ChEBI" id="CHEBI:61977"/>
        <dbReference type="ChEBI" id="CHEBI:456216"/>
        <dbReference type="EC" id="2.7.11.1"/>
    </reaction>
    <physiologicalReaction direction="left-to-right" evidence="23">
        <dbReference type="Rhea" id="RHEA:46609"/>
    </physiologicalReaction>
</comment>
<evidence type="ECO:0000256" key="2">
    <source>
        <dbReference type="ARBA" id="ARBA00004629"/>
    </source>
</evidence>
<keyword evidence="13" id="KW-0995">Kinetochore</keyword>
<evidence type="ECO:0000256" key="6">
    <source>
        <dbReference type="ARBA" id="ARBA00022527"/>
    </source>
</evidence>
<dbReference type="EC" id="2.7.11.1" evidence="3"/>
<evidence type="ECO:0000256" key="10">
    <source>
        <dbReference type="ARBA" id="ARBA00022728"/>
    </source>
</evidence>
<dbReference type="GO" id="GO:0004674">
    <property type="term" value="F:protein serine/threonine kinase activity"/>
    <property type="evidence" value="ECO:0007669"/>
    <property type="project" value="UniProtKB-KW"/>
</dbReference>
<dbReference type="PROSITE" id="PS00108">
    <property type="entry name" value="PROTEIN_KINASE_ST"/>
    <property type="match status" value="1"/>
</dbReference>
<dbReference type="GO" id="GO:0005681">
    <property type="term" value="C:spliceosomal complex"/>
    <property type="evidence" value="ECO:0007669"/>
    <property type="project" value="UniProtKB-KW"/>
</dbReference>
<feature type="region of interest" description="Disordered" evidence="25">
    <location>
        <begin position="1"/>
        <end position="76"/>
    </location>
</feature>
<feature type="compositionally biased region" description="Acidic residues" evidence="25">
    <location>
        <begin position="466"/>
        <end position="484"/>
    </location>
</feature>
<dbReference type="PANTHER" id="PTHR24058:SF103">
    <property type="entry name" value="SERINE_THREONINE-PROTEIN KINASE PRP4 HOMOLOG"/>
    <property type="match status" value="1"/>
</dbReference>
<comment type="subunit">
    <text evidence="22">Interacts with CLK1 C-terminus. Associates with the U5 snRNP and NCOR1 deacetylase complexes. Identified in the spliceosome C complex.</text>
</comment>
<evidence type="ECO:0000256" key="3">
    <source>
        <dbReference type="ARBA" id="ARBA00012513"/>
    </source>
</evidence>
<evidence type="ECO:0000256" key="17">
    <source>
        <dbReference type="ARBA" id="ARBA00023187"/>
    </source>
</evidence>
<dbReference type="GO" id="GO:0005524">
    <property type="term" value="F:ATP binding"/>
    <property type="evidence" value="ECO:0007669"/>
    <property type="project" value="UniProtKB-KW"/>
</dbReference>
<dbReference type="InterPro" id="IPR000719">
    <property type="entry name" value="Prot_kinase_dom"/>
</dbReference>
<feature type="compositionally biased region" description="Polar residues" evidence="25">
    <location>
        <begin position="269"/>
        <end position="278"/>
    </location>
</feature>
<evidence type="ECO:0000313" key="27">
    <source>
        <dbReference type="Proteomes" id="UP000504634"/>
    </source>
</evidence>
<keyword evidence="8" id="KW-0507">mRNA processing</keyword>
<feature type="compositionally biased region" description="Basic and acidic residues" evidence="25">
    <location>
        <begin position="412"/>
        <end position="438"/>
    </location>
</feature>
<keyword evidence="11" id="KW-0547">Nucleotide-binding</keyword>
<proteinExistence type="inferred from homology"/>
<feature type="compositionally biased region" description="Basic and acidic residues" evidence="25">
    <location>
        <begin position="1"/>
        <end position="17"/>
    </location>
</feature>
<evidence type="ECO:0000256" key="19">
    <source>
        <dbReference type="ARBA" id="ARBA00023596"/>
    </source>
</evidence>
<dbReference type="CTD" id="8899"/>
<dbReference type="GeneID" id="115632209"/>
<dbReference type="OrthoDB" id="3967at2759"/>
<keyword evidence="17" id="KW-0508">mRNA splicing</keyword>
<feature type="compositionally biased region" description="Low complexity" evidence="25">
    <location>
        <begin position="520"/>
        <end position="531"/>
    </location>
</feature>
<feature type="compositionally biased region" description="Basic and acidic residues" evidence="25">
    <location>
        <begin position="195"/>
        <end position="205"/>
    </location>
</feature>
<feature type="compositionally biased region" description="Basic residues" evidence="25">
    <location>
        <begin position="18"/>
        <end position="47"/>
    </location>
</feature>
<evidence type="ECO:0000256" key="18">
    <source>
        <dbReference type="ARBA" id="ARBA00023242"/>
    </source>
</evidence>
<keyword evidence="4" id="KW-0158">Chromosome</keyword>
<keyword evidence="9" id="KW-0808">Transferase</keyword>
<keyword evidence="5" id="KW-1017">Isopeptide bond</keyword>
<feature type="domain" description="Protein kinase" evidence="26">
    <location>
        <begin position="616"/>
        <end position="932"/>
    </location>
</feature>
<evidence type="ECO:0000256" key="23">
    <source>
        <dbReference type="ARBA" id="ARBA00048659"/>
    </source>
</evidence>
<feature type="region of interest" description="Disordered" evidence="25">
    <location>
        <begin position="179"/>
        <end position="484"/>
    </location>
</feature>
<dbReference type="InterPro" id="IPR008271">
    <property type="entry name" value="Ser/Thr_kinase_AS"/>
</dbReference>
<evidence type="ECO:0000256" key="1">
    <source>
        <dbReference type="ARBA" id="ARBA00004123"/>
    </source>
</evidence>
<dbReference type="CDD" id="cd14135">
    <property type="entry name" value="STKc_PRP4"/>
    <property type="match status" value="1"/>
</dbReference>